<gene>
    <name evidence="3" type="ORF">C6571_18620</name>
</gene>
<dbReference type="EMBL" id="CP027670">
    <property type="protein sequence ID" value="AVO43445.1"/>
    <property type="molecule type" value="Genomic_DNA"/>
</dbReference>
<proteinExistence type="predicted"/>
<accession>A0A2S0N5N7</accession>
<dbReference type="RefSeq" id="WP_106448393.1">
    <property type="nucleotide sequence ID" value="NZ_CP027670.1"/>
</dbReference>
<reference evidence="3 4" key="1">
    <citation type="submission" date="2018-03" db="EMBL/GenBank/DDBJ databases">
        <title>Genome sequencing of Simplicispira sp.</title>
        <authorList>
            <person name="Kim S.-J."/>
            <person name="Heo J."/>
            <person name="Kwon S.-W."/>
        </authorList>
    </citation>
    <scope>NUCLEOTIDE SEQUENCE [LARGE SCALE GENOMIC DNA]</scope>
    <source>
        <strain evidence="3 4">SC1-8</strain>
        <plasmid evidence="3 4">unnamed1</plasmid>
    </source>
</reference>
<dbReference type="KEGG" id="simp:C6571_18620"/>
<feature type="chain" id="PRO_5015602048" evidence="2">
    <location>
        <begin position="33"/>
        <end position="502"/>
    </location>
</feature>
<evidence type="ECO:0000313" key="3">
    <source>
        <dbReference type="EMBL" id="AVO43445.1"/>
    </source>
</evidence>
<organism evidence="3 4">
    <name type="scientific">Simplicispira suum</name>
    <dbReference type="NCBI Taxonomy" id="2109915"/>
    <lineage>
        <taxon>Bacteria</taxon>
        <taxon>Pseudomonadati</taxon>
        <taxon>Pseudomonadota</taxon>
        <taxon>Betaproteobacteria</taxon>
        <taxon>Burkholderiales</taxon>
        <taxon>Comamonadaceae</taxon>
        <taxon>Simplicispira</taxon>
    </lineage>
</organism>
<dbReference type="Pfam" id="PF06122">
    <property type="entry name" value="TraH"/>
    <property type="match status" value="1"/>
</dbReference>
<sequence>MLWNFKRMATRTAAASLSIAVALGSLSLPAHAGLKEALNEMFIGTSTNPQAISTQRLKGMYGGSMTLRPISSGINVIQFAPPKIDAGCGGVDIFFGSFSFINGAQFEQLIRSIAANAVGFAIKAAIESMCSPCAKLIAELEAAMRELNAMAKNTCAIGKAMLTSAGRGKLMEQASDIGKRVSTALGNFADELKAENSRNYTNPNETAKGTGPGTGGTGAEVAANNPLDGNLVYLAARESLDNGGNTLRLFLSRNDAIGIVMGLYGVVIVNPETNTPSNCSGTTPPERCVKDPETFEPTITRWDNLMYPARFDPDGVMVRSCGGSDCRSVPPARLPLATWGGVTEIINRALFGTSDIPTSKADVSPDSVVGMFVHKSGEGALSASARSLISVAPLPIINLMMETQDIEGASMTLGIQLAEVLPQYLAYKMAVEFQGIGANVFSGQTKKDMPALYERNLKEKARQLDALKPVDGTMAKILNETTKSMVNIRNLTRSQLSVAPKR</sequence>
<evidence type="ECO:0000256" key="1">
    <source>
        <dbReference type="SAM" id="MobiDB-lite"/>
    </source>
</evidence>
<keyword evidence="4" id="KW-1185">Reference proteome</keyword>
<dbReference type="Proteomes" id="UP000239326">
    <property type="component" value="Plasmid unnamed1"/>
</dbReference>
<protein>
    <submittedName>
        <fullName evidence="3">TraH family protein</fullName>
    </submittedName>
</protein>
<evidence type="ECO:0000313" key="4">
    <source>
        <dbReference type="Proteomes" id="UP000239326"/>
    </source>
</evidence>
<evidence type="ECO:0000256" key="2">
    <source>
        <dbReference type="SAM" id="SignalP"/>
    </source>
</evidence>
<name>A0A2S0N5N7_9BURK</name>
<dbReference type="OrthoDB" id="9797479at2"/>
<dbReference type="InterPro" id="IPR010927">
    <property type="entry name" value="T4SS_TraH"/>
</dbReference>
<feature type="region of interest" description="Disordered" evidence="1">
    <location>
        <begin position="195"/>
        <end position="221"/>
    </location>
</feature>
<dbReference type="AlphaFoldDB" id="A0A2S0N5N7"/>
<feature type="signal peptide" evidence="2">
    <location>
        <begin position="1"/>
        <end position="32"/>
    </location>
</feature>
<keyword evidence="2" id="KW-0732">Signal</keyword>
<keyword evidence="3" id="KW-0614">Plasmid</keyword>
<geneLocation type="plasmid" evidence="3 4">
    <name>unnamed1</name>
</geneLocation>